<gene>
    <name evidence="2" type="ORF">A5892_16115</name>
</gene>
<dbReference type="InterPro" id="IPR052533">
    <property type="entry name" value="WalJ/YycJ-like"/>
</dbReference>
<evidence type="ECO:0000313" key="3">
    <source>
        <dbReference type="Proteomes" id="UP000077875"/>
    </source>
</evidence>
<feature type="domain" description="Metallo-beta-lactamase" evidence="1">
    <location>
        <begin position="11"/>
        <end position="184"/>
    </location>
</feature>
<keyword evidence="2" id="KW-0378">Hydrolase</keyword>
<dbReference type="SMART" id="SM00849">
    <property type="entry name" value="Lactamase_B"/>
    <property type="match status" value="1"/>
</dbReference>
<sequence length="260" mass="29031">MRFASLGSGSKGNATLVESDEALVLVDCGFGLRDALARMALLGIDPTRIDALLVTHEHGDHLRGVRSLAKRLKLPVYLTAGTWLAGKLEGLERVHLINPEQRFAIKDLEIDPVTVPHDAREPVQYLFETAGRRLGVLTDLGHVTDHVRRRFRDCDGLLLECNHDLRMLAEGPYPPSLKRRVGGHWGHLANAQAVALLRHWGTDRLQRVVASHLSDKNNRPELAFEALEPLLDNDASRLMVAAQDRGIGWQRLDRTVERVL</sequence>
<dbReference type="KEGG" id="haa:A5892_16115"/>
<organism evidence="2 3">
    <name type="scientific">Halotalea alkalilenta</name>
    <dbReference type="NCBI Taxonomy" id="376489"/>
    <lineage>
        <taxon>Bacteria</taxon>
        <taxon>Pseudomonadati</taxon>
        <taxon>Pseudomonadota</taxon>
        <taxon>Gammaproteobacteria</taxon>
        <taxon>Oceanospirillales</taxon>
        <taxon>Halomonadaceae</taxon>
        <taxon>Halotalea</taxon>
    </lineage>
</organism>
<accession>A0A172YHR8</accession>
<name>A0A172YHR8_9GAMM</name>
<proteinExistence type="predicted"/>
<dbReference type="Proteomes" id="UP000077875">
    <property type="component" value="Chromosome"/>
</dbReference>
<dbReference type="STRING" id="376489.A5892_16115"/>
<protein>
    <submittedName>
        <fullName evidence="2">MBL fold metallo-hydrolase</fullName>
    </submittedName>
</protein>
<dbReference type="GO" id="GO:0016787">
    <property type="term" value="F:hydrolase activity"/>
    <property type="evidence" value="ECO:0007669"/>
    <property type="project" value="UniProtKB-KW"/>
</dbReference>
<dbReference type="Gene3D" id="3.60.15.10">
    <property type="entry name" value="Ribonuclease Z/Hydroxyacylglutathione hydrolase-like"/>
    <property type="match status" value="1"/>
</dbReference>
<dbReference type="InterPro" id="IPR036866">
    <property type="entry name" value="RibonucZ/Hydroxyglut_hydro"/>
</dbReference>
<dbReference type="SUPFAM" id="SSF56281">
    <property type="entry name" value="Metallo-hydrolase/oxidoreductase"/>
    <property type="match status" value="1"/>
</dbReference>
<dbReference type="EMBL" id="CP015243">
    <property type="protein sequence ID" value="ANF58800.1"/>
    <property type="molecule type" value="Genomic_DNA"/>
</dbReference>
<dbReference type="PANTHER" id="PTHR47619:SF1">
    <property type="entry name" value="EXODEOXYRIBONUCLEASE WALJ"/>
    <property type="match status" value="1"/>
</dbReference>
<evidence type="ECO:0000259" key="1">
    <source>
        <dbReference type="SMART" id="SM00849"/>
    </source>
</evidence>
<dbReference type="PANTHER" id="PTHR47619">
    <property type="entry name" value="METALLO-HYDROLASE YYCJ-RELATED"/>
    <property type="match status" value="1"/>
</dbReference>
<dbReference type="AlphaFoldDB" id="A0A172YHR8"/>
<keyword evidence="3" id="KW-1185">Reference proteome</keyword>
<evidence type="ECO:0000313" key="2">
    <source>
        <dbReference type="EMBL" id="ANF58800.1"/>
    </source>
</evidence>
<dbReference type="Pfam" id="PF12706">
    <property type="entry name" value="Lactamase_B_2"/>
    <property type="match status" value="1"/>
</dbReference>
<reference evidence="2 3" key="1">
    <citation type="submission" date="2016-04" db="EMBL/GenBank/DDBJ databases">
        <title>Complete Genome Sequence of Halotalea alkalilenta IHB B 13600.</title>
        <authorList>
            <person name="Swarnkar M.K."/>
            <person name="Sharma A."/>
            <person name="Kaushal K."/>
            <person name="Soni R."/>
            <person name="Rana S."/>
            <person name="Singh A.K."/>
            <person name="Gulati A."/>
        </authorList>
    </citation>
    <scope>NUCLEOTIDE SEQUENCE [LARGE SCALE GENOMIC DNA]</scope>
    <source>
        <strain evidence="2 3">IHB B 13600</strain>
    </source>
</reference>
<dbReference type="RefSeq" id="WP_064123656.1">
    <property type="nucleotide sequence ID" value="NZ_CP015243.1"/>
</dbReference>
<dbReference type="InterPro" id="IPR001279">
    <property type="entry name" value="Metallo-B-lactamas"/>
</dbReference>